<accession>A0A4U9URQ3</accession>
<evidence type="ECO:0000313" key="1">
    <source>
        <dbReference type="EMBL" id="VTR34722.1"/>
    </source>
</evidence>
<dbReference type="AlphaFoldDB" id="A0A4U9URQ3"/>
<proteinExistence type="predicted"/>
<dbReference type="EMBL" id="CABEEZ010000077">
    <property type="protein sequence ID" value="VTR34722.1"/>
    <property type="molecule type" value="Genomic_DNA"/>
</dbReference>
<reference evidence="1" key="1">
    <citation type="submission" date="2019-05" db="EMBL/GenBank/DDBJ databases">
        <authorList>
            <consortium name="Pathogen Informatics"/>
        </authorList>
    </citation>
    <scope>NUCLEOTIDE SEQUENCE [LARGE SCALE GENOMIC DNA]</scope>
    <source>
        <strain evidence="1">NCTC12965</strain>
    </source>
</reference>
<sequence length="43" mass="4988">MLNAWHQPVPPFVVNKGQRLEIALWLQSDELPEQVFSTRRAGQ</sequence>
<name>A0A4U9URQ3_SERFO</name>
<gene>
    <name evidence="1" type="ORF">NCTC12965_03677</name>
</gene>
<organism evidence="1">
    <name type="scientific">Serratia fonticola</name>
    <dbReference type="NCBI Taxonomy" id="47917"/>
    <lineage>
        <taxon>Bacteria</taxon>
        <taxon>Pseudomonadati</taxon>
        <taxon>Pseudomonadota</taxon>
        <taxon>Gammaproteobacteria</taxon>
        <taxon>Enterobacterales</taxon>
        <taxon>Yersiniaceae</taxon>
        <taxon>Serratia</taxon>
    </lineage>
</organism>
<protein>
    <submittedName>
        <fullName evidence="1">Uncharacterized protein</fullName>
    </submittedName>
</protein>